<name>A0ABN6VXZ7_9BACT</name>
<dbReference type="Gene3D" id="2.40.160.10">
    <property type="entry name" value="Porin"/>
    <property type="match status" value="1"/>
</dbReference>
<evidence type="ECO:0000313" key="2">
    <source>
        <dbReference type="Proteomes" id="UP001317705"/>
    </source>
</evidence>
<accession>A0ABN6VXZ7</accession>
<dbReference type="Pfam" id="PF07396">
    <property type="entry name" value="Porin_O_P"/>
    <property type="match status" value="1"/>
</dbReference>
<dbReference type="InterPro" id="IPR023614">
    <property type="entry name" value="Porin_dom_sf"/>
</dbReference>
<organism evidence="1 2">
    <name type="scientific">Geotalea uraniireducens</name>
    <dbReference type="NCBI Taxonomy" id="351604"/>
    <lineage>
        <taxon>Bacteria</taxon>
        <taxon>Pseudomonadati</taxon>
        <taxon>Thermodesulfobacteriota</taxon>
        <taxon>Desulfuromonadia</taxon>
        <taxon>Geobacterales</taxon>
        <taxon>Geobacteraceae</taxon>
        <taxon>Geotalea</taxon>
    </lineage>
</organism>
<sequence length="421" mass="46016">MKRAVRAGVALSLITTLGGGVAEAKTLEDVLKEKGVITEADYKEVTKSKPIYYKPGKGFTFTAPDEKFQLSLGGRLQVRYTFTDLDNNGTTGDSSKWEVRRMKMWLNGYAYSKDLTYLLQVDFVNGSSSKLLEHAYLNYRLLDEVQLLAGQTKIPFGRQWLNSSGAQQFVDRSTASDAFRPGYDAGVKLHGDIARGFATYEFGLYGGAGQSVVRTSNDNAIAARVTVNPFGKMAYSEGDLDRSAKPKLSVGANYFRDTLKATYTPATSSTALETNNLTFAGSSGWLGKGLSTFTASEKIDVNTFGLDAAIKWLGASAQAEYLVGQADGQDSNATLRAHGFYAQAGYCLIPGTVEVALRYSYVDPNRDKSNDLQSDTQGALSWYINKHNLKLQGDVTNSHKQNGTKTSTDDMIYRLQAQVTF</sequence>
<dbReference type="Proteomes" id="UP001317705">
    <property type="component" value="Chromosome"/>
</dbReference>
<proteinExistence type="predicted"/>
<gene>
    <name evidence="1" type="primary">oprO_2</name>
    <name evidence="1" type="ORF">GURASL_32920</name>
</gene>
<dbReference type="RefSeq" id="WP_282000473.1">
    <property type="nucleotide sequence ID" value="NZ_AP027151.1"/>
</dbReference>
<dbReference type="EMBL" id="AP027151">
    <property type="protein sequence ID" value="BDV44369.1"/>
    <property type="molecule type" value="Genomic_DNA"/>
</dbReference>
<dbReference type="InterPro" id="IPR010870">
    <property type="entry name" value="Porin_O/P"/>
</dbReference>
<reference evidence="1 2" key="1">
    <citation type="submission" date="2022-12" db="EMBL/GenBank/DDBJ databases">
        <title>Polyphasic characterization of Geotalea uranireducens NIT-SL11 newly isolated from a complex of sewage sludge and microbially reduced graphene oxide.</title>
        <authorList>
            <person name="Xie L."/>
            <person name="Yoshida N."/>
            <person name="Meng L."/>
        </authorList>
    </citation>
    <scope>NUCLEOTIDE SEQUENCE [LARGE SCALE GENOMIC DNA]</scope>
    <source>
        <strain evidence="1 2">NIT-SL11</strain>
    </source>
</reference>
<keyword evidence="2" id="KW-1185">Reference proteome</keyword>
<protein>
    <submittedName>
        <fullName evidence="1">Porin</fullName>
    </submittedName>
</protein>
<evidence type="ECO:0000313" key="1">
    <source>
        <dbReference type="EMBL" id="BDV44369.1"/>
    </source>
</evidence>
<dbReference type="SUPFAM" id="SSF56935">
    <property type="entry name" value="Porins"/>
    <property type="match status" value="1"/>
</dbReference>